<dbReference type="Proteomes" id="UP000240621">
    <property type="component" value="Unassembled WGS sequence"/>
</dbReference>
<dbReference type="InterPro" id="IPR050738">
    <property type="entry name" value="Sulfatase"/>
</dbReference>
<proteinExistence type="inferred from homology"/>
<dbReference type="AlphaFoldDB" id="A0A2P8C5L7"/>
<dbReference type="PROSITE" id="PS51318">
    <property type="entry name" value="TAT"/>
    <property type="match status" value="1"/>
</dbReference>
<keyword evidence="4" id="KW-0106">Calcium</keyword>
<gene>
    <name evidence="6" type="ORF">CLV93_11913</name>
</gene>
<organism evidence="6 7">
    <name type="scientific">Prolixibacter denitrificans</name>
    <dbReference type="NCBI Taxonomy" id="1541063"/>
    <lineage>
        <taxon>Bacteria</taxon>
        <taxon>Pseudomonadati</taxon>
        <taxon>Bacteroidota</taxon>
        <taxon>Bacteroidia</taxon>
        <taxon>Marinilabiliales</taxon>
        <taxon>Prolixibacteraceae</taxon>
        <taxon>Prolixibacter</taxon>
    </lineage>
</organism>
<reference evidence="6 7" key="1">
    <citation type="submission" date="2018-03" db="EMBL/GenBank/DDBJ databases">
        <title>Genomic Encyclopedia of Archaeal and Bacterial Type Strains, Phase II (KMG-II): from individual species to whole genera.</title>
        <authorList>
            <person name="Goeker M."/>
        </authorList>
    </citation>
    <scope>NUCLEOTIDE SEQUENCE [LARGE SCALE GENOMIC DNA]</scope>
    <source>
        <strain evidence="6 7">DSM 27267</strain>
    </source>
</reference>
<accession>A0A2P8C5L7</accession>
<sequence length="516" mass="59341">MGNALNISRRNFIRSTSVATAGLMVGATEKAFSQSSEDSKQPRQPHIIFIMTDQQRFDALGCMGNPAVISPNIDKLAQNGVVFRNGYSSTPSCTPARAGLLTGLSPWHHGMLGYGRVARKYPFEMPQMLREAGYYTFGIGKMHWFPQKSLHGFYGTLVDESGRVEQDGFVSDYHDWFKLQAPGSDPNATGIGWNEHRAGTYKLDEKLHPTYWTGQTAVEFINNYQLKQPLFLKISFARPHSPYDPPKRLLEKYDNIEIPEPWIGDWCEEFANYPDTPDAAFGNFGTEHAVKARRHYYANITYIDEQVGQIIDALKQKGWYENALICFTADHGDMLGDHYHWRKTYVYEGSSHIPFIMQWPEWMKAQVKKGSELEHPVELRDWLPTFLDAAGVSVPDTMDGRSMLSLVVEQNSEWREYIDLEHATTYRPENYWSALTDGKVKYIWFFRTGEEQLFDLVNDPGEKHELHADSSWQSELKKWRNRMAQHLSERGEGFVQNGRLVKRTENMLYSPNYPTS</sequence>
<dbReference type="InterPro" id="IPR024607">
    <property type="entry name" value="Sulfatase_CS"/>
</dbReference>
<dbReference type="InterPro" id="IPR000917">
    <property type="entry name" value="Sulfatase_N"/>
</dbReference>
<dbReference type="Pfam" id="PF00884">
    <property type="entry name" value="Sulfatase"/>
    <property type="match status" value="1"/>
</dbReference>
<evidence type="ECO:0000256" key="1">
    <source>
        <dbReference type="ARBA" id="ARBA00008779"/>
    </source>
</evidence>
<dbReference type="InterPro" id="IPR017850">
    <property type="entry name" value="Alkaline_phosphatase_core_sf"/>
</dbReference>
<evidence type="ECO:0000313" key="7">
    <source>
        <dbReference type="Proteomes" id="UP000240621"/>
    </source>
</evidence>
<dbReference type="GO" id="GO:0004065">
    <property type="term" value="F:arylsulfatase activity"/>
    <property type="evidence" value="ECO:0007669"/>
    <property type="project" value="TreeGrafter"/>
</dbReference>
<evidence type="ECO:0000313" key="6">
    <source>
        <dbReference type="EMBL" id="PSK80263.1"/>
    </source>
</evidence>
<keyword evidence="3" id="KW-0378">Hydrolase</keyword>
<dbReference type="PROSITE" id="PS00149">
    <property type="entry name" value="SULFATASE_2"/>
    <property type="match status" value="1"/>
</dbReference>
<evidence type="ECO:0000259" key="5">
    <source>
        <dbReference type="Pfam" id="PF00884"/>
    </source>
</evidence>
<comment type="caution">
    <text evidence="6">The sequence shown here is derived from an EMBL/GenBank/DDBJ whole genome shotgun (WGS) entry which is preliminary data.</text>
</comment>
<dbReference type="CDD" id="cd16022">
    <property type="entry name" value="sulfatase_like"/>
    <property type="match status" value="1"/>
</dbReference>
<evidence type="ECO:0000256" key="4">
    <source>
        <dbReference type="ARBA" id="ARBA00022837"/>
    </source>
</evidence>
<protein>
    <submittedName>
        <fullName evidence="6">Arylsulfatase A-like enzyme</fullName>
    </submittedName>
</protein>
<dbReference type="GO" id="GO:0046872">
    <property type="term" value="F:metal ion binding"/>
    <property type="evidence" value="ECO:0007669"/>
    <property type="project" value="UniProtKB-KW"/>
</dbReference>
<dbReference type="PANTHER" id="PTHR42693:SF53">
    <property type="entry name" value="ENDO-4-O-SULFATASE"/>
    <property type="match status" value="1"/>
</dbReference>
<dbReference type="NCBIfam" id="NF010322">
    <property type="entry name" value="PRK13759.1"/>
    <property type="match status" value="1"/>
</dbReference>
<evidence type="ECO:0000256" key="2">
    <source>
        <dbReference type="ARBA" id="ARBA00022723"/>
    </source>
</evidence>
<keyword evidence="2" id="KW-0479">Metal-binding</keyword>
<dbReference type="OrthoDB" id="9762324at2"/>
<dbReference type="InterPro" id="IPR006311">
    <property type="entry name" value="TAT_signal"/>
</dbReference>
<dbReference type="EMBL" id="PYGC01000019">
    <property type="protein sequence ID" value="PSK80263.1"/>
    <property type="molecule type" value="Genomic_DNA"/>
</dbReference>
<dbReference type="PROSITE" id="PS00523">
    <property type="entry name" value="SULFATASE_1"/>
    <property type="match status" value="1"/>
</dbReference>
<evidence type="ECO:0000256" key="3">
    <source>
        <dbReference type="ARBA" id="ARBA00022801"/>
    </source>
</evidence>
<name>A0A2P8C5L7_9BACT</name>
<dbReference type="SUPFAM" id="SSF53649">
    <property type="entry name" value="Alkaline phosphatase-like"/>
    <property type="match status" value="1"/>
</dbReference>
<feature type="domain" description="Sulfatase N-terminal" evidence="5">
    <location>
        <begin position="45"/>
        <end position="392"/>
    </location>
</feature>
<comment type="similarity">
    <text evidence="1">Belongs to the sulfatase family.</text>
</comment>
<dbReference type="Gene3D" id="3.40.720.10">
    <property type="entry name" value="Alkaline Phosphatase, subunit A"/>
    <property type="match status" value="1"/>
</dbReference>
<dbReference type="RefSeq" id="WP_106543934.1">
    <property type="nucleotide sequence ID" value="NZ_BLAU01000001.1"/>
</dbReference>
<dbReference type="PANTHER" id="PTHR42693">
    <property type="entry name" value="ARYLSULFATASE FAMILY MEMBER"/>
    <property type="match status" value="1"/>
</dbReference>